<dbReference type="Pfam" id="PF14559">
    <property type="entry name" value="TPR_19"/>
    <property type="match status" value="1"/>
</dbReference>
<evidence type="ECO:0000313" key="4">
    <source>
        <dbReference type="Proteomes" id="UP000325811"/>
    </source>
</evidence>
<sequence>MPTYKCPTIGDCEKANAGEIFVRSPGEDLHCPDCSTLLELQTSAIAKGPNRKLIGAAVAVAVVVVIGAGGGLFYKRSHSASEATAQIVAAPLNGAASTSAAVVAIASASSPVAAANVGISPSEADITAQRKDSDTKLSQGDASGAESASNQVAAKEMVKVAIAQMSQGKLDDAEKELNDAAIRDPKQSLVYYNMAVLRLKQGRTDDALKQFEASFLNGFAYFDEMQKDPDLDGIRNDPRFTALVKKYRTTT</sequence>
<dbReference type="Gene3D" id="1.25.40.10">
    <property type="entry name" value="Tetratricopeptide repeat domain"/>
    <property type="match status" value="1"/>
</dbReference>
<evidence type="ECO:0000313" key="3">
    <source>
        <dbReference type="EMBL" id="VVD31865.1"/>
    </source>
</evidence>
<feature type="transmembrane region" description="Helical" evidence="2">
    <location>
        <begin position="53"/>
        <end position="74"/>
    </location>
</feature>
<accession>A0A5Q4YVG9</accession>
<keyword evidence="4" id="KW-1185">Reference proteome</keyword>
<dbReference type="NCBIfam" id="NF047558">
    <property type="entry name" value="TPR_END_plus"/>
    <property type="match status" value="1"/>
</dbReference>
<feature type="compositionally biased region" description="Polar residues" evidence="1">
    <location>
        <begin position="136"/>
        <end position="150"/>
    </location>
</feature>
<evidence type="ECO:0000256" key="1">
    <source>
        <dbReference type="SAM" id="MobiDB-lite"/>
    </source>
</evidence>
<evidence type="ECO:0000256" key="2">
    <source>
        <dbReference type="SAM" id="Phobius"/>
    </source>
</evidence>
<reference evidence="3 4" key="1">
    <citation type="submission" date="2019-08" db="EMBL/GenBank/DDBJ databases">
        <authorList>
            <person name="Herpell B J."/>
        </authorList>
    </citation>
    <scope>NUCLEOTIDE SEQUENCE [LARGE SCALE GENOMIC DNA]</scope>
    <source>
        <strain evidence="4">Msb3</strain>
    </source>
</reference>
<dbReference type="AlphaFoldDB" id="A0A5Q4YVG9"/>
<dbReference type="InterPro" id="IPR011990">
    <property type="entry name" value="TPR-like_helical_dom_sf"/>
</dbReference>
<keyword evidence="2" id="KW-0812">Transmembrane</keyword>
<dbReference type="KEGG" id="pdio:PDMSB3_0567.1"/>
<feature type="region of interest" description="Disordered" evidence="1">
    <location>
        <begin position="125"/>
        <end position="150"/>
    </location>
</feature>
<keyword evidence="2" id="KW-1133">Transmembrane helix</keyword>
<name>A0A5Q4YVG9_9BURK</name>
<evidence type="ECO:0008006" key="5">
    <source>
        <dbReference type="Google" id="ProtNLM"/>
    </source>
</evidence>
<organism evidence="3 4">
    <name type="scientific">Paraburkholderia dioscoreae</name>
    <dbReference type="NCBI Taxonomy" id="2604047"/>
    <lineage>
        <taxon>Bacteria</taxon>
        <taxon>Pseudomonadati</taxon>
        <taxon>Pseudomonadota</taxon>
        <taxon>Betaproteobacteria</taxon>
        <taxon>Burkholderiales</taxon>
        <taxon>Burkholderiaceae</taxon>
        <taxon>Paraburkholderia</taxon>
    </lineage>
</organism>
<protein>
    <recommendedName>
        <fullName evidence="5">Tetratricopeptide repeat protein</fullName>
    </recommendedName>
</protein>
<proteinExistence type="predicted"/>
<dbReference type="EMBL" id="LR699554">
    <property type="protein sequence ID" value="VVD31865.1"/>
    <property type="molecule type" value="Genomic_DNA"/>
</dbReference>
<keyword evidence="2" id="KW-0472">Membrane</keyword>
<dbReference type="SUPFAM" id="SSF48452">
    <property type="entry name" value="TPR-like"/>
    <property type="match status" value="1"/>
</dbReference>
<gene>
    <name evidence="3" type="ORF">PDMSB3_0567</name>
</gene>
<dbReference type="Proteomes" id="UP000325811">
    <property type="component" value="Chromosome II"/>
</dbReference>